<dbReference type="InterPro" id="IPR000847">
    <property type="entry name" value="LysR_HTH_N"/>
</dbReference>
<dbReference type="InterPro" id="IPR036388">
    <property type="entry name" value="WH-like_DNA-bd_sf"/>
</dbReference>
<dbReference type="Gene3D" id="1.10.10.10">
    <property type="entry name" value="Winged helix-like DNA-binding domain superfamily/Winged helix DNA-binding domain"/>
    <property type="match status" value="1"/>
</dbReference>
<reference evidence="6 7" key="1">
    <citation type="journal article" date="2023" name="Int. J. Syst. Evol. Microbiol.">
        <title>Ligilactobacillus ubinensis sp. nov., a novel species isolated from the wild ferment of a durian fruit (Durio zibethinus).</title>
        <authorList>
            <person name="Heng Y.C."/>
            <person name="Menon N."/>
            <person name="Chen B."/>
            <person name="Loo B.Z.L."/>
            <person name="Wong G.W.J."/>
            <person name="Lim A.C.H."/>
            <person name="Silvaraju S."/>
            <person name="Kittelmann S."/>
        </authorList>
    </citation>
    <scope>NUCLEOTIDE SEQUENCE [LARGE SCALE GENOMIC DNA]</scope>
    <source>
        <strain evidence="6 7">WILCCON 0076</strain>
    </source>
</reference>
<evidence type="ECO:0000256" key="2">
    <source>
        <dbReference type="ARBA" id="ARBA00023015"/>
    </source>
</evidence>
<name>A0A9X2FNP9_9LACO</name>
<protein>
    <submittedName>
        <fullName evidence="6">LysR family transcriptional regulator</fullName>
    </submittedName>
</protein>
<dbReference type="EMBL" id="JAIULA010000014">
    <property type="protein sequence ID" value="MCP0887208.1"/>
    <property type="molecule type" value="Genomic_DNA"/>
</dbReference>
<feature type="domain" description="HTH lysR-type" evidence="5">
    <location>
        <begin position="1"/>
        <end position="58"/>
    </location>
</feature>
<keyword evidence="2" id="KW-0805">Transcription regulation</keyword>
<dbReference type="Pfam" id="PF03466">
    <property type="entry name" value="LysR_substrate"/>
    <property type="match status" value="1"/>
</dbReference>
<proteinExistence type="inferred from homology"/>
<dbReference type="PANTHER" id="PTHR30126:SF40">
    <property type="entry name" value="HTH-TYPE TRANSCRIPTIONAL REGULATOR GLTR"/>
    <property type="match status" value="1"/>
</dbReference>
<dbReference type="Gene3D" id="3.40.190.290">
    <property type="match status" value="1"/>
</dbReference>
<comment type="caution">
    <text evidence="6">The sequence shown here is derived from an EMBL/GenBank/DDBJ whole genome shotgun (WGS) entry which is preliminary data.</text>
</comment>
<keyword evidence="7" id="KW-1185">Reference proteome</keyword>
<evidence type="ECO:0000259" key="5">
    <source>
        <dbReference type="PROSITE" id="PS50931"/>
    </source>
</evidence>
<dbReference type="GO" id="GO:0003700">
    <property type="term" value="F:DNA-binding transcription factor activity"/>
    <property type="evidence" value="ECO:0007669"/>
    <property type="project" value="InterPro"/>
</dbReference>
<evidence type="ECO:0000256" key="4">
    <source>
        <dbReference type="ARBA" id="ARBA00023163"/>
    </source>
</evidence>
<evidence type="ECO:0000313" key="6">
    <source>
        <dbReference type="EMBL" id="MCP0887208.1"/>
    </source>
</evidence>
<dbReference type="InterPro" id="IPR036390">
    <property type="entry name" value="WH_DNA-bd_sf"/>
</dbReference>
<keyword evidence="4" id="KW-0804">Transcription</keyword>
<dbReference type="SUPFAM" id="SSF46785">
    <property type="entry name" value="Winged helix' DNA-binding domain"/>
    <property type="match status" value="1"/>
</dbReference>
<gene>
    <name evidence="6" type="ORF">LB941_07655</name>
</gene>
<sequence length="288" mass="33502">MNLKQLQYFLVVAEEHQITAASKRLNIAQPPLSYQLKKLEKNLNVQLFKRTARGIELTDAGCLLEKYARQIIELTELTENKVRKIDQDNLAISLGVDLLTSAILPEKQLQQFHKLEPRVNFDVYEDNAYDIIEKIKRRQLDLAIIRTPFNSDGLDVEYLTNEQMVAVFPKVYKIDNIPQEIDVTILSRYPLIIYRSFQTLFRSTFIQYGVEPNMVVQCENARMAIDWAKTGFGIAIVPESIAWLEKVDYVAKIDCEEWETKMALIWGKGRRLTPILKEFVEQFKELNI</sequence>
<organism evidence="6 7">
    <name type="scientific">Ligilactobacillus ubinensis</name>
    <dbReference type="NCBI Taxonomy" id="2876789"/>
    <lineage>
        <taxon>Bacteria</taxon>
        <taxon>Bacillati</taxon>
        <taxon>Bacillota</taxon>
        <taxon>Bacilli</taxon>
        <taxon>Lactobacillales</taxon>
        <taxon>Lactobacillaceae</taxon>
        <taxon>Ligilactobacillus</taxon>
    </lineage>
</organism>
<dbReference type="PROSITE" id="PS50931">
    <property type="entry name" value="HTH_LYSR"/>
    <property type="match status" value="1"/>
</dbReference>
<dbReference type="CDD" id="cd05466">
    <property type="entry name" value="PBP2_LTTR_substrate"/>
    <property type="match status" value="1"/>
</dbReference>
<accession>A0A9X2FNP9</accession>
<comment type="similarity">
    <text evidence="1">Belongs to the LysR transcriptional regulatory family.</text>
</comment>
<dbReference type="InterPro" id="IPR005119">
    <property type="entry name" value="LysR_subst-bd"/>
</dbReference>
<dbReference type="Proteomes" id="UP001139006">
    <property type="component" value="Unassembled WGS sequence"/>
</dbReference>
<dbReference type="FunFam" id="1.10.10.10:FF:000001">
    <property type="entry name" value="LysR family transcriptional regulator"/>
    <property type="match status" value="1"/>
</dbReference>
<dbReference type="Pfam" id="PF00126">
    <property type="entry name" value="HTH_1"/>
    <property type="match status" value="1"/>
</dbReference>
<evidence type="ECO:0000256" key="3">
    <source>
        <dbReference type="ARBA" id="ARBA00023125"/>
    </source>
</evidence>
<keyword evidence="3" id="KW-0238">DNA-binding</keyword>
<evidence type="ECO:0000256" key="1">
    <source>
        <dbReference type="ARBA" id="ARBA00009437"/>
    </source>
</evidence>
<dbReference type="RefSeq" id="WP_253360876.1">
    <property type="nucleotide sequence ID" value="NZ_JAIULA010000014.1"/>
</dbReference>
<dbReference type="GO" id="GO:0000976">
    <property type="term" value="F:transcription cis-regulatory region binding"/>
    <property type="evidence" value="ECO:0007669"/>
    <property type="project" value="TreeGrafter"/>
</dbReference>
<dbReference type="AlphaFoldDB" id="A0A9X2FNP9"/>
<dbReference type="PRINTS" id="PR00039">
    <property type="entry name" value="HTHLYSR"/>
</dbReference>
<dbReference type="SUPFAM" id="SSF53850">
    <property type="entry name" value="Periplasmic binding protein-like II"/>
    <property type="match status" value="1"/>
</dbReference>
<evidence type="ECO:0000313" key="7">
    <source>
        <dbReference type="Proteomes" id="UP001139006"/>
    </source>
</evidence>
<dbReference type="PANTHER" id="PTHR30126">
    <property type="entry name" value="HTH-TYPE TRANSCRIPTIONAL REGULATOR"/>
    <property type="match status" value="1"/>
</dbReference>